<evidence type="ECO:0000256" key="1">
    <source>
        <dbReference type="ARBA" id="ARBA00022801"/>
    </source>
</evidence>
<evidence type="ECO:0000313" key="4">
    <source>
        <dbReference type="Proteomes" id="UP000030753"/>
    </source>
</evidence>
<dbReference type="InterPro" id="IPR008979">
    <property type="entry name" value="Galactose-bd-like_sf"/>
</dbReference>
<proteinExistence type="predicted"/>
<dbReference type="PANTHER" id="PTHR43056">
    <property type="entry name" value="PEPTIDASE S9 PROLYL OLIGOPEPTIDASE"/>
    <property type="match status" value="1"/>
</dbReference>
<organism evidence="3 4">
    <name type="scientific">Fusarium oxysporum NRRL 32931</name>
    <dbReference type="NCBI Taxonomy" id="660029"/>
    <lineage>
        <taxon>Eukaryota</taxon>
        <taxon>Fungi</taxon>
        <taxon>Dikarya</taxon>
        <taxon>Ascomycota</taxon>
        <taxon>Pezizomycotina</taxon>
        <taxon>Sordariomycetes</taxon>
        <taxon>Hypocreomycetidae</taxon>
        <taxon>Hypocreales</taxon>
        <taxon>Nectriaceae</taxon>
        <taxon>Fusarium</taxon>
        <taxon>Fusarium oxysporum species complex</taxon>
    </lineage>
</organism>
<dbReference type="Pfam" id="PF08530">
    <property type="entry name" value="PepX_C"/>
    <property type="match status" value="1"/>
</dbReference>
<dbReference type="AlphaFoldDB" id="W9HNS3"/>
<dbReference type="OrthoDB" id="2578740at2759"/>
<dbReference type="GO" id="GO:0008239">
    <property type="term" value="F:dipeptidyl-peptidase activity"/>
    <property type="evidence" value="ECO:0007669"/>
    <property type="project" value="InterPro"/>
</dbReference>
<dbReference type="PANTHER" id="PTHR43056:SF10">
    <property type="entry name" value="COCE_NOND FAMILY, PUTATIVE (AFU_ORTHOLOGUE AFUA_7G00600)-RELATED"/>
    <property type="match status" value="1"/>
</dbReference>
<dbReference type="Pfam" id="PF02129">
    <property type="entry name" value="Peptidase_S15"/>
    <property type="match status" value="1"/>
</dbReference>
<dbReference type="Gene3D" id="2.60.120.260">
    <property type="entry name" value="Galactose-binding domain-like"/>
    <property type="match status" value="1"/>
</dbReference>
<evidence type="ECO:0000259" key="2">
    <source>
        <dbReference type="SMART" id="SM00939"/>
    </source>
</evidence>
<keyword evidence="1" id="KW-0378">Hydrolase</keyword>
<dbReference type="InterPro" id="IPR029058">
    <property type="entry name" value="AB_hydrolase_fold"/>
</dbReference>
<accession>W9HNS3</accession>
<evidence type="ECO:0000313" key="3">
    <source>
        <dbReference type="EMBL" id="EWY81861.1"/>
    </source>
</evidence>
<dbReference type="SUPFAM" id="SSF53474">
    <property type="entry name" value="alpha/beta-Hydrolases"/>
    <property type="match status" value="1"/>
</dbReference>
<dbReference type="InterPro" id="IPR050585">
    <property type="entry name" value="Xaa-Pro_dipeptidyl-ppase/CocE"/>
</dbReference>
<dbReference type="SUPFAM" id="SSF49785">
    <property type="entry name" value="Galactose-binding domain-like"/>
    <property type="match status" value="1"/>
</dbReference>
<protein>
    <recommendedName>
        <fullName evidence="2">Xaa-Pro dipeptidyl-peptidase C-terminal domain-containing protein</fullName>
    </recommendedName>
</protein>
<reference evidence="3 4" key="1">
    <citation type="submission" date="2011-06" db="EMBL/GenBank/DDBJ databases">
        <title>The Genome Sequence of Fusarium oxysporum FOSC 3-a.</title>
        <authorList>
            <consortium name="The Broad Institute Genome Sequencing Platform"/>
            <person name="Ma L.-J."/>
            <person name="Gale L.R."/>
            <person name="Schwartz D.C."/>
            <person name="Zhou S."/>
            <person name="Corby-Kistler H."/>
            <person name="Young S.K."/>
            <person name="Zeng Q."/>
            <person name="Gargeya S."/>
            <person name="Fitzgerald M."/>
            <person name="Haas B."/>
            <person name="Abouelleil A."/>
            <person name="Alvarado L."/>
            <person name="Arachchi H.M."/>
            <person name="Berlin A."/>
            <person name="Brown A."/>
            <person name="Chapman S.B."/>
            <person name="Chen Z."/>
            <person name="Dunbar C."/>
            <person name="Freedman E."/>
            <person name="Gearin G."/>
            <person name="Gellesch M."/>
            <person name="Goldberg J."/>
            <person name="Griggs A."/>
            <person name="Gujja S."/>
            <person name="Heiman D."/>
            <person name="Howarth C."/>
            <person name="Larson L."/>
            <person name="Lui A."/>
            <person name="MacDonald P.J.P."/>
            <person name="Mehta T."/>
            <person name="Montmayeur A."/>
            <person name="Murphy C."/>
            <person name="Neiman D."/>
            <person name="Pearson M."/>
            <person name="Priest M."/>
            <person name="Roberts A."/>
            <person name="Saif S."/>
            <person name="Shea T."/>
            <person name="Shenoy N."/>
            <person name="Sisk P."/>
            <person name="Stolte C."/>
            <person name="Sykes S."/>
            <person name="Wortman J."/>
            <person name="Nusbaum C."/>
            <person name="Birren B."/>
        </authorList>
    </citation>
    <scope>NUCLEOTIDE SEQUENCE [LARGE SCALE GENOMIC DNA]</scope>
    <source>
        <strain evidence="4">FOSC 3-a</strain>
    </source>
</reference>
<sequence length="826" mass="93717">MANVELTKSALADAKRLGHFIQATHPMITGSPPPNRRTVREDGLILDLDISIPLRDGTVVYGNLFRSQELENSKIPVIVNYTVYGKDGATDVCFFPPSCGLDRSRFSKRYGFEGADPQWWCPRGYAVVWVDTRGSFYSEGDKSYYSRDVGLDGYDIVEWLAYQSWCNGKVALYGASGLAMVSWLVAAERPPSLAAIVPIDGMTDIYREMCHKGGMKETQFGAFYPMLYNWGLNQVEDPADGWNNHVFFDEYWQSKIPALEKITCPCYILCSWGDHGIHTRGTINAYYGIQSEHKYLELHQNHKWEWALTDESLYRQKAFLDTFLLGQPTEIQYWPKVRYMMRERLNVGEWRFSSEFPIPETQYTKFFPATANALSQIAQPQAHSVQYDARTGEAAFELPFTKSFQFVGHSKLKIWVEARGGDNLDLTITLRKKDQNGSYVHFPWMTLVNDGPIAFGWLRASRRELHKSRSKPWQPYHLHQRDLPPLKPGEIVPLEIEILPTSCRFRAGESLQVVISGHDYNEYPTDILIPRHAADTNKGTHVIHFGGEYDSHLLLPVVPPVEHSHQEESKFVKMSLLGQRIRGWSDEKTLKEYVGTHASMTQGIANAAPVLRAYTQVPSVKGPKPKLTGLGADNSQWDFLSVLQWATVNSLWGSLQHPAYKASAGSHAFADEDNTIAILSQEWADLNFNPVAFKQRGKDAVMVNLVLAKSRTFSEGDRFNRDLSDRAATIEEVGAGTELLRYVINKGVFLDNPFKFFEGTPFKTADWTQSAALEQFWFNNTEDAVRFFCNAKRTSALAQMPSSFDQECTIELTGQEIVVVKKDFIY</sequence>
<name>W9HNS3_FUSOX</name>
<dbReference type="NCBIfam" id="TIGR00976">
    <property type="entry name" value="CocE_NonD"/>
    <property type="match status" value="2"/>
</dbReference>
<dbReference type="Gene3D" id="1.10.3020.20">
    <property type="match status" value="1"/>
</dbReference>
<dbReference type="EMBL" id="JH717849">
    <property type="protein sequence ID" value="EWY81861.1"/>
    <property type="molecule type" value="Genomic_DNA"/>
</dbReference>
<dbReference type="Gene3D" id="3.40.50.1820">
    <property type="entry name" value="alpha/beta hydrolase"/>
    <property type="match status" value="1"/>
</dbReference>
<feature type="domain" description="Xaa-Pro dipeptidyl-peptidase C-terminal" evidence="2">
    <location>
        <begin position="317"/>
        <end position="554"/>
    </location>
</feature>
<gene>
    <name evidence="3" type="ORF">FOYG_16070</name>
</gene>
<dbReference type="InterPro" id="IPR013736">
    <property type="entry name" value="Xaa-Pro_dipept_C"/>
</dbReference>
<dbReference type="InterPro" id="IPR005674">
    <property type="entry name" value="CocE/Ser_esterase"/>
</dbReference>
<dbReference type="HOGENOM" id="CLU_015590_1_0_1"/>
<dbReference type="InterPro" id="IPR000383">
    <property type="entry name" value="Xaa-Pro-like_dom"/>
</dbReference>
<dbReference type="SMART" id="SM00939">
    <property type="entry name" value="PepX_C"/>
    <property type="match status" value="1"/>
</dbReference>
<dbReference type="Proteomes" id="UP000030753">
    <property type="component" value="Unassembled WGS sequence"/>
</dbReference>